<evidence type="ECO:0000256" key="1">
    <source>
        <dbReference type="ARBA" id="ARBA00000085"/>
    </source>
</evidence>
<dbReference type="Pfam" id="PF02518">
    <property type="entry name" value="HATPase_c"/>
    <property type="match status" value="1"/>
</dbReference>
<gene>
    <name evidence="10" type="ORF">LCGC14_0558990</name>
</gene>
<evidence type="ECO:0000256" key="3">
    <source>
        <dbReference type="ARBA" id="ARBA00022553"/>
    </source>
</evidence>
<dbReference type="InterPro" id="IPR005467">
    <property type="entry name" value="His_kinase_dom"/>
</dbReference>
<comment type="caution">
    <text evidence="10">The sequence shown here is derived from an EMBL/GenBank/DDBJ whole genome shotgun (WGS) entry which is preliminary data.</text>
</comment>
<evidence type="ECO:0000259" key="7">
    <source>
        <dbReference type="PROSITE" id="PS50109"/>
    </source>
</evidence>
<evidence type="ECO:0000313" key="10">
    <source>
        <dbReference type="EMBL" id="KKN57772.1"/>
    </source>
</evidence>
<dbReference type="SMART" id="SM00388">
    <property type="entry name" value="HisKA"/>
    <property type="match status" value="1"/>
</dbReference>
<dbReference type="EMBL" id="LAZR01000790">
    <property type="protein sequence ID" value="KKN57772.1"/>
    <property type="molecule type" value="Genomic_DNA"/>
</dbReference>
<dbReference type="InterPro" id="IPR036890">
    <property type="entry name" value="HATPase_C_sf"/>
</dbReference>
<proteinExistence type="predicted"/>
<dbReference type="CDD" id="cd00082">
    <property type="entry name" value="HisKA"/>
    <property type="match status" value="1"/>
</dbReference>
<dbReference type="Pfam" id="PF08448">
    <property type="entry name" value="PAS_4"/>
    <property type="match status" value="2"/>
</dbReference>
<dbReference type="SMART" id="SM00387">
    <property type="entry name" value="HATPase_c"/>
    <property type="match status" value="1"/>
</dbReference>
<feature type="domain" description="PAS" evidence="8">
    <location>
        <begin position="781"/>
        <end position="823"/>
    </location>
</feature>
<evidence type="ECO:0000256" key="2">
    <source>
        <dbReference type="ARBA" id="ARBA00012438"/>
    </source>
</evidence>
<dbReference type="Pfam" id="PF08447">
    <property type="entry name" value="PAS_3"/>
    <property type="match status" value="1"/>
</dbReference>
<feature type="domain" description="PAC" evidence="9">
    <location>
        <begin position="852"/>
        <end position="902"/>
    </location>
</feature>
<feature type="domain" description="PAS" evidence="8">
    <location>
        <begin position="656"/>
        <end position="726"/>
    </location>
</feature>
<feature type="coiled-coil region" evidence="6">
    <location>
        <begin position="253"/>
        <end position="284"/>
    </location>
</feature>
<dbReference type="Gene3D" id="3.30.565.10">
    <property type="entry name" value="Histidine kinase-like ATPase, C-terminal domain"/>
    <property type="match status" value="1"/>
</dbReference>
<dbReference type="Gene3D" id="1.10.287.130">
    <property type="match status" value="1"/>
</dbReference>
<feature type="coiled-coil region" evidence="6">
    <location>
        <begin position="516"/>
        <end position="543"/>
    </location>
</feature>
<feature type="domain" description="PAS" evidence="8">
    <location>
        <begin position="281"/>
        <end position="351"/>
    </location>
</feature>
<name>A0A0F9S6D5_9ZZZZ</name>
<reference evidence="10" key="1">
    <citation type="journal article" date="2015" name="Nature">
        <title>Complex archaea that bridge the gap between prokaryotes and eukaryotes.</title>
        <authorList>
            <person name="Spang A."/>
            <person name="Saw J.H."/>
            <person name="Jorgensen S.L."/>
            <person name="Zaremba-Niedzwiedzka K."/>
            <person name="Martijn J."/>
            <person name="Lind A.E."/>
            <person name="van Eijk R."/>
            <person name="Schleper C."/>
            <person name="Guy L."/>
            <person name="Ettema T.J."/>
        </authorList>
    </citation>
    <scope>NUCLEOTIDE SEQUENCE</scope>
</reference>
<feature type="domain" description="PAC" evidence="9">
    <location>
        <begin position="481"/>
        <end position="532"/>
    </location>
</feature>
<evidence type="ECO:0000256" key="6">
    <source>
        <dbReference type="SAM" id="Coils"/>
    </source>
</evidence>
<keyword evidence="4" id="KW-0808">Transferase</keyword>
<feature type="domain" description="PAC" evidence="9">
    <location>
        <begin position="729"/>
        <end position="780"/>
    </location>
</feature>
<dbReference type="PANTHER" id="PTHR43304">
    <property type="entry name" value="PHYTOCHROME-LIKE PROTEIN CPH1"/>
    <property type="match status" value="1"/>
</dbReference>
<dbReference type="NCBIfam" id="TIGR00229">
    <property type="entry name" value="sensory_box"/>
    <property type="match status" value="6"/>
</dbReference>
<feature type="domain" description="PAS" evidence="8">
    <location>
        <begin position="533"/>
        <end position="603"/>
    </location>
</feature>
<dbReference type="InterPro" id="IPR003594">
    <property type="entry name" value="HATPase_dom"/>
</dbReference>
<sequence>MIDTNQNSNTAQFLFQKSLELFPDLVFLISSDGIYVDYKGSNVTLHIPPEEFLGKKIEDIMPKNIAELQMSAIKKTIATQQTQSLEFILPSREKTFIYEYRMVYLNNNRIAAYVRDITERKLIEQNLKNSEEKFKAIYYDSPVGIELYDRKGKLVDLNKSCLEMFGVSSIDAVKDFDLFDDPNIPPDQLSKLRKGESVKYESVFDFDLVKSINLYETTKTGKFYVNVLITPLYLEEIKSISNYLVQVQDITDNKIIEQKLKDINEELENKFELTTLDLKQSEERFKLLYENAPLSYQSLDYKGNILEVNKTWLDFFGYSKDEVIGRWFGDFIAPDYLNVLDTKFPKFKEEGEIKGIEYEMIKKDGSHAIVAFNGKISYDENGYFKQTHCIFRDITEQRKAEQLLKESEEKYRLISEDSEDLIVIYNERLAVEYLNEKTHSRILGYPSAKFKDNIFRGTLIHEEDLPDTARAFQMGYREGKYTHQFRLKNSNGIYLWFEVRGKIFIDKDGKKKILCVSRDITEIKSKEKELKDSEEKFRMLFNNINDAIVIVDMEGKVIECNQTSYERLGYTKEEFLNMTPMDFDTPQYAEGVLDRIQGVLQEGASSYEVDHMRKDGKIVPVEINSIKINFQGKTAILSVARDITERKKAEKELKDSEAKYRSIIDNSGSNIFVYDKDGFYEFVNKQAAESFGRKPENFVQKSLFDLFSRDLVEEYLKINQKIIESGIGRQYERTFDIENEPRTFLINDQAVKDSEGKGIYIVSSSVDITERKLIEQRLKESEEKYRLLFNNFPIGIGLSTIEGQVIDYNEAMGELTGYTKEELNKLGIPAIYTDQNEPSKAVNLLREFGKLRDYEIKFKRKDNTEFYGSLSLDLIEIKGVEIIQSTLKDITEKKEAELELIRLNNLKSELLRRTSHELKTPLVSIKGFSDLLLEVHRDKLDDYVVSTIDEIKQGCLRLEALISDILKTSELESGAIELKKSREDLSFLIRLCVNEVRGFSDLRNQSIELEIHEKVELDFEKEQIHQVISNLLNNAIKYTPRNGKIQIKSQIQNENISISVKDNGIGLSLNDRNQLFKQFGKIERFGQGLDVIPDGSGLGLYISKKIIELHGGEIWVESEGMNRGSTFYFTLPLH</sequence>
<protein>
    <recommendedName>
        <fullName evidence="2">histidine kinase</fullName>
        <ecNumber evidence="2">2.7.13.3</ecNumber>
    </recommendedName>
</protein>
<accession>A0A0F9S6D5</accession>
<dbReference type="InterPro" id="IPR036097">
    <property type="entry name" value="HisK_dim/P_sf"/>
</dbReference>
<feature type="domain" description="Histidine kinase" evidence="7">
    <location>
        <begin position="913"/>
        <end position="1134"/>
    </location>
</feature>
<dbReference type="InterPro" id="IPR052162">
    <property type="entry name" value="Sensor_kinase/Photoreceptor"/>
</dbReference>
<comment type="catalytic activity">
    <reaction evidence="1">
        <text>ATP + protein L-histidine = ADP + protein N-phospho-L-histidine.</text>
        <dbReference type="EC" id="2.7.13.3"/>
    </reaction>
</comment>
<dbReference type="InterPro" id="IPR000700">
    <property type="entry name" value="PAS-assoc_C"/>
</dbReference>
<dbReference type="InterPro" id="IPR004358">
    <property type="entry name" value="Sig_transdc_His_kin-like_C"/>
</dbReference>
<feature type="coiled-coil region" evidence="6">
    <location>
        <begin position="639"/>
        <end position="666"/>
    </location>
</feature>
<organism evidence="10">
    <name type="scientific">marine sediment metagenome</name>
    <dbReference type="NCBI Taxonomy" id="412755"/>
    <lineage>
        <taxon>unclassified sequences</taxon>
        <taxon>metagenomes</taxon>
        <taxon>ecological metagenomes</taxon>
    </lineage>
</organism>
<dbReference type="SUPFAM" id="SSF55874">
    <property type="entry name" value="ATPase domain of HSP90 chaperone/DNA topoisomerase II/histidine kinase"/>
    <property type="match status" value="1"/>
</dbReference>
<evidence type="ECO:0000259" key="9">
    <source>
        <dbReference type="PROSITE" id="PS50113"/>
    </source>
</evidence>
<dbReference type="Pfam" id="PF13426">
    <property type="entry name" value="PAS_9"/>
    <property type="match status" value="4"/>
</dbReference>
<dbReference type="InterPro" id="IPR013655">
    <property type="entry name" value="PAS_fold_3"/>
</dbReference>
<evidence type="ECO:0000259" key="8">
    <source>
        <dbReference type="PROSITE" id="PS50112"/>
    </source>
</evidence>
<dbReference type="Pfam" id="PF00512">
    <property type="entry name" value="HisKA"/>
    <property type="match status" value="1"/>
</dbReference>
<dbReference type="PRINTS" id="PR00344">
    <property type="entry name" value="BCTRLSENSOR"/>
</dbReference>
<dbReference type="SUPFAM" id="SSF47384">
    <property type="entry name" value="Homodimeric domain of signal transducing histidine kinase"/>
    <property type="match status" value="1"/>
</dbReference>
<dbReference type="InterPro" id="IPR013656">
    <property type="entry name" value="PAS_4"/>
</dbReference>
<dbReference type="PROSITE" id="PS50109">
    <property type="entry name" value="HIS_KIN"/>
    <property type="match status" value="1"/>
</dbReference>
<dbReference type="PROSITE" id="PS50112">
    <property type="entry name" value="PAS"/>
    <property type="match status" value="4"/>
</dbReference>
<feature type="domain" description="PAC" evidence="9">
    <location>
        <begin position="605"/>
        <end position="655"/>
    </location>
</feature>
<keyword evidence="5" id="KW-0418">Kinase</keyword>
<evidence type="ECO:0000256" key="5">
    <source>
        <dbReference type="ARBA" id="ARBA00022777"/>
    </source>
</evidence>
<dbReference type="SMART" id="SM00091">
    <property type="entry name" value="PAS"/>
    <property type="match status" value="6"/>
</dbReference>
<dbReference type="EC" id="2.7.13.3" evidence="2"/>
<dbReference type="SUPFAM" id="SSF55785">
    <property type="entry name" value="PYP-like sensor domain (PAS domain)"/>
    <property type="match status" value="7"/>
</dbReference>
<dbReference type="CDD" id="cd00130">
    <property type="entry name" value="PAS"/>
    <property type="match status" value="4"/>
</dbReference>
<evidence type="ECO:0000256" key="4">
    <source>
        <dbReference type="ARBA" id="ARBA00022679"/>
    </source>
</evidence>
<keyword evidence="6" id="KW-0175">Coiled coil</keyword>
<dbReference type="AlphaFoldDB" id="A0A0F9S6D5"/>
<dbReference type="InterPro" id="IPR035965">
    <property type="entry name" value="PAS-like_dom_sf"/>
</dbReference>
<feature type="domain" description="PAC" evidence="9">
    <location>
        <begin position="354"/>
        <end position="406"/>
    </location>
</feature>
<dbReference type="GO" id="GO:0000155">
    <property type="term" value="F:phosphorelay sensor kinase activity"/>
    <property type="evidence" value="ECO:0007669"/>
    <property type="project" value="InterPro"/>
</dbReference>
<dbReference type="InterPro" id="IPR003661">
    <property type="entry name" value="HisK_dim/P_dom"/>
</dbReference>
<dbReference type="Gene3D" id="3.30.450.20">
    <property type="entry name" value="PAS domain"/>
    <property type="match status" value="7"/>
</dbReference>
<dbReference type="InterPro" id="IPR001610">
    <property type="entry name" value="PAC"/>
</dbReference>
<keyword evidence="3" id="KW-0597">Phosphoprotein</keyword>
<dbReference type="InterPro" id="IPR000014">
    <property type="entry name" value="PAS"/>
</dbReference>
<dbReference type="PANTHER" id="PTHR43304:SF1">
    <property type="entry name" value="PAC DOMAIN-CONTAINING PROTEIN"/>
    <property type="match status" value="1"/>
</dbReference>
<dbReference type="PROSITE" id="PS50113">
    <property type="entry name" value="PAC"/>
    <property type="match status" value="5"/>
</dbReference>
<dbReference type="FunFam" id="3.30.565.10:FF:000006">
    <property type="entry name" value="Sensor histidine kinase WalK"/>
    <property type="match status" value="1"/>
</dbReference>
<dbReference type="SMART" id="SM00086">
    <property type="entry name" value="PAC"/>
    <property type="match status" value="6"/>
</dbReference>